<dbReference type="NCBIfam" id="TIGR01547">
    <property type="entry name" value="phage_term_2"/>
    <property type="match status" value="1"/>
</dbReference>
<dbReference type="RefSeq" id="WP_156635459.1">
    <property type="nucleotide sequence ID" value="NZ_CACRTL010000019.1"/>
</dbReference>
<dbReference type="Gene3D" id="3.30.420.280">
    <property type="match status" value="1"/>
</dbReference>
<proteinExistence type="predicted"/>
<dbReference type="InterPro" id="IPR027417">
    <property type="entry name" value="P-loop_NTPase"/>
</dbReference>
<dbReference type="InterPro" id="IPR006437">
    <property type="entry name" value="Phage_terminase_lsu"/>
</dbReference>
<sequence>MAFTQKQREFLDNANHRWNIKQGATRSGKTYLDYFVIPKRIRQVAGKDGLVVILGNTKGTLQRNVIEPLQNIYGEQLVGNIRSDNTANMFGEKVYCLGADKINQVNRIRGASIKYCYGDEVATWHEEVFTMLKSRLDKPYSKFDGTLNPESPHHWLKKFLESDADIYCQSYTIDDNPTLDPSFVANLKQEYAGTVYYDRYILGLWKSAEGVIYTQIADRPQDYVIDVAPPIMFATIGVDFGGNGSATTFNLTGYTSGMNEVITLKEYYRKGIMTPKELEEDFVTFVKECKRFFIVTDAYCDSAEQTLIRGLKVAVAKEGIGLSIHNARKGEINNRIRFFCRLHGIGKHKIMRECKYTLEAFQTAVWDAKYVTKDVRLDDGTYNIDSLDAQEYAVEPYMNQIIDIW</sequence>
<dbReference type="InterPro" id="IPR052380">
    <property type="entry name" value="Viral_DNA_packaging_terminase"/>
</dbReference>
<dbReference type="PANTHER" id="PTHR39184:SF1">
    <property type="entry name" value="PBSX PHAGE TERMINASE LARGE SUBUNIT"/>
    <property type="match status" value="1"/>
</dbReference>
<gene>
    <name evidence="1" type="ORF">CRLFYP8_02433</name>
</gene>
<protein>
    <submittedName>
        <fullName evidence="1">Terminase-like family protein</fullName>
    </submittedName>
</protein>
<organism evidence="1">
    <name type="scientific">Thomasclavelia ramosa</name>
    <dbReference type="NCBI Taxonomy" id="1547"/>
    <lineage>
        <taxon>Bacteria</taxon>
        <taxon>Bacillati</taxon>
        <taxon>Bacillota</taxon>
        <taxon>Erysipelotrichia</taxon>
        <taxon>Erysipelotrichales</taxon>
        <taxon>Coprobacillaceae</taxon>
        <taxon>Thomasclavelia</taxon>
    </lineage>
</organism>
<evidence type="ECO:0000313" key="1">
    <source>
        <dbReference type="EMBL" id="VYT88852.1"/>
    </source>
</evidence>
<reference evidence="1" key="1">
    <citation type="submission" date="2019-11" db="EMBL/GenBank/DDBJ databases">
        <authorList>
            <person name="Feng L."/>
        </authorList>
    </citation>
    <scope>NUCLEOTIDE SEQUENCE</scope>
    <source>
        <strain evidence="1">CramosumLFYP8</strain>
    </source>
</reference>
<dbReference type="AlphaFoldDB" id="A0A6N3ALZ5"/>
<name>A0A6N3ALZ5_9FIRM</name>
<accession>A0A6N3ALZ5</accession>
<dbReference type="PANTHER" id="PTHR39184">
    <property type="match status" value="1"/>
</dbReference>
<dbReference type="Pfam" id="PF03237">
    <property type="entry name" value="Terminase_6N"/>
    <property type="match status" value="1"/>
</dbReference>
<dbReference type="EMBL" id="CACRTL010000019">
    <property type="protein sequence ID" value="VYT88852.1"/>
    <property type="molecule type" value="Genomic_DNA"/>
</dbReference>
<dbReference type="Gene3D" id="3.40.50.300">
    <property type="entry name" value="P-loop containing nucleotide triphosphate hydrolases"/>
    <property type="match status" value="1"/>
</dbReference>